<dbReference type="EMBL" id="MT141470">
    <property type="protein sequence ID" value="QJA62406.1"/>
    <property type="molecule type" value="Genomic_DNA"/>
</dbReference>
<sequence>MADKLCEDFCEDHKAQQVCMARFKDDIKSESSKREALAVRMDTVEHNAHKRIDGIDHNFTTELRNSTDKITAELKSIEAGLRLMISGLKDETNAKFEALKDKIGTVKDETKEDYRREIENARKDRETKIAQVRDETIGELTKKVPFWAFYALLVIIIASIGGLYAWQWDINKSNQEWQKCVSADMNGSINRINEAVTSLSRVIVEESFNRKQNTENIKRYEQDINEKIKRLERDIDALKNHKKKDAS</sequence>
<reference evidence="3" key="1">
    <citation type="submission" date="2020-03" db="EMBL/GenBank/DDBJ databases">
        <title>The deep terrestrial virosphere.</title>
        <authorList>
            <person name="Holmfeldt K."/>
            <person name="Nilsson E."/>
            <person name="Simone D."/>
            <person name="Lopez-Fernandez M."/>
            <person name="Wu X."/>
            <person name="de Brujin I."/>
            <person name="Lundin D."/>
            <person name="Andersson A."/>
            <person name="Bertilsson S."/>
            <person name="Dopson M."/>
        </authorList>
    </citation>
    <scope>NUCLEOTIDE SEQUENCE</scope>
    <source>
        <strain evidence="4">MM415A00408</strain>
        <strain evidence="3">MM415B00786</strain>
    </source>
</reference>
<keyword evidence="2" id="KW-0472">Membrane</keyword>
<gene>
    <name evidence="4" type="ORF">MM415A00408_0020</name>
    <name evidence="3" type="ORF">MM415B00786_0020</name>
</gene>
<feature type="coiled-coil region" evidence="1">
    <location>
        <begin position="89"/>
        <end position="135"/>
    </location>
</feature>
<keyword evidence="2" id="KW-1133">Transmembrane helix</keyword>
<accession>A0A6M3IXL2</accession>
<evidence type="ECO:0000313" key="3">
    <source>
        <dbReference type="EMBL" id="QJA62406.1"/>
    </source>
</evidence>
<evidence type="ECO:0000256" key="1">
    <source>
        <dbReference type="SAM" id="Coils"/>
    </source>
</evidence>
<proteinExistence type="predicted"/>
<keyword evidence="1" id="KW-0175">Coiled coil</keyword>
<feature type="coiled-coil region" evidence="1">
    <location>
        <begin position="210"/>
        <end position="241"/>
    </location>
</feature>
<keyword evidence="2" id="KW-0812">Transmembrane</keyword>
<organism evidence="3">
    <name type="scientific">viral metagenome</name>
    <dbReference type="NCBI Taxonomy" id="1070528"/>
    <lineage>
        <taxon>unclassified sequences</taxon>
        <taxon>metagenomes</taxon>
        <taxon>organismal metagenomes</taxon>
    </lineage>
</organism>
<dbReference type="EMBL" id="MT142487">
    <property type="protein sequence ID" value="QJA82427.1"/>
    <property type="molecule type" value="Genomic_DNA"/>
</dbReference>
<evidence type="ECO:0000313" key="4">
    <source>
        <dbReference type="EMBL" id="QJA82427.1"/>
    </source>
</evidence>
<evidence type="ECO:0000256" key="2">
    <source>
        <dbReference type="SAM" id="Phobius"/>
    </source>
</evidence>
<dbReference type="AlphaFoldDB" id="A0A6M3IXL2"/>
<protein>
    <submittedName>
        <fullName evidence="3">Uncharacterized protein</fullName>
    </submittedName>
</protein>
<feature type="transmembrane region" description="Helical" evidence="2">
    <location>
        <begin position="147"/>
        <end position="166"/>
    </location>
</feature>
<name>A0A6M3IXL2_9ZZZZ</name>